<organism evidence="2 3">
    <name type="scientific">Paracoccus haematequi</name>
    <dbReference type="NCBI Taxonomy" id="2491866"/>
    <lineage>
        <taxon>Bacteria</taxon>
        <taxon>Pseudomonadati</taxon>
        <taxon>Pseudomonadota</taxon>
        <taxon>Alphaproteobacteria</taxon>
        <taxon>Rhodobacterales</taxon>
        <taxon>Paracoccaceae</taxon>
        <taxon>Paracoccus</taxon>
    </lineage>
</organism>
<feature type="region of interest" description="Disordered" evidence="1">
    <location>
        <begin position="30"/>
        <end position="49"/>
    </location>
</feature>
<gene>
    <name evidence="2" type="ORF">PARHAE_01096</name>
</gene>
<feature type="compositionally biased region" description="Basic and acidic residues" evidence="1">
    <location>
        <begin position="208"/>
        <end position="219"/>
    </location>
</feature>
<dbReference type="EMBL" id="UZWE01000024">
    <property type="protein sequence ID" value="VDS07916.1"/>
    <property type="molecule type" value="Genomic_DNA"/>
</dbReference>
<keyword evidence="3" id="KW-1185">Reference proteome</keyword>
<dbReference type="RefSeq" id="WP_126153601.1">
    <property type="nucleotide sequence ID" value="NZ_UZWE01000024.1"/>
</dbReference>
<proteinExistence type="predicted"/>
<evidence type="ECO:0000313" key="2">
    <source>
        <dbReference type="EMBL" id="VDS07916.1"/>
    </source>
</evidence>
<protein>
    <submittedName>
        <fullName evidence="2">Uncharacterized protein</fullName>
    </submittedName>
</protein>
<feature type="compositionally biased region" description="Polar residues" evidence="1">
    <location>
        <begin position="193"/>
        <end position="202"/>
    </location>
</feature>
<dbReference type="AlphaFoldDB" id="A0A447IK94"/>
<name>A0A447IK94_9RHOB</name>
<reference evidence="2 3" key="1">
    <citation type="submission" date="2018-12" db="EMBL/GenBank/DDBJ databases">
        <authorList>
            <person name="Criscuolo A."/>
        </authorList>
    </citation>
    <scope>NUCLEOTIDE SEQUENCE [LARGE SCALE GENOMIC DNA]</scope>
    <source>
        <strain evidence="2">ACIP1116241</strain>
    </source>
</reference>
<dbReference type="OrthoDB" id="7857897at2"/>
<accession>A0A447IK94</accession>
<dbReference type="Proteomes" id="UP000270743">
    <property type="component" value="Unassembled WGS sequence"/>
</dbReference>
<evidence type="ECO:0000313" key="3">
    <source>
        <dbReference type="Proteomes" id="UP000270743"/>
    </source>
</evidence>
<sequence>MTKPNDQFEALARDAAERIEASRAMQQQLTLLPDEQADQGGEVRRGRGAGRAMSQMREWLASRGLRLPEEVLAEMAGLQHRDEVILATMADAERIVAWAESGAGSVKGAPAVQTLTQRVNVFMQLLAMRLRAADALMPYGAPKATPDAAPVNVTQIVVAGGQQAAQRPAQVIDQARDVTPDARRIGPPPMPHQIQQYQTLGDQPSEAPRTDRRTDDGDL</sequence>
<feature type="region of interest" description="Disordered" evidence="1">
    <location>
        <begin position="180"/>
        <end position="219"/>
    </location>
</feature>
<evidence type="ECO:0000256" key="1">
    <source>
        <dbReference type="SAM" id="MobiDB-lite"/>
    </source>
</evidence>